<dbReference type="Pfam" id="PF02481">
    <property type="entry name" value="DNA_processg_A"/>
    <property type="match status" value="1"/>
</dbReference>
<evidence type="ECO:0000259" key="2">
    <source>
        <dbReference type="Pfam" id="PF02481"/>
    </source>
</evidence>
<gene>
    <name evidence="3" type="ORF">Z045_05590</name>
</gene>
<dbReference type="EMBL" id="AZXY01000002">
    <property type="protein sequence ID" value="KSZ59646.1"/>
    <property type="molecule type" value="Genomic_DNA"/>
</dbReference>
<dbReference type="PANTHER" id="PTHR43022:SF1">
    <property type="entry name" value="PROTEIN SMF"/>
    <property type="match status" value="1"/>
</dbReference>
<reference evidence="4" key="1">
    <citation type="submission" date="2015-01" db="EMBL/GenBank/DDBJ databases">
        <title>Draft genome sequence of Rhodococcus pyridinivorans strain KG-16, a hydrocarbon-degrading bacterium.</title>
        <authorList>
            <person name="Aggarwal R.K."/>
            <person name="Dawar C."/>
        </authorList>
    </citation>
    <scope>NUCLEOTIDE SEQUENCE [LARGE SCALE GENOMIC DNA]</scope>
    <source>
        <strain evidence="4">KG-16</strain>
    </source>
</reference>
<feature type="domain" description="Smf/DprA SLOG" evidence="2">
    <location>
        <begin position="78"/>
        <end position="299"/>
    </location>
</feature>
<evidence type="ECO:0000256" key="1">
    <source>
        <dbReference type="ARBA" id="ARBA00006525"/>
    </source>
</evidence>
<dbReference type="PATRIC" id="fig|1441730.3.peg.1167"/>
<proteinExistence type="inferred from homology"/>
<dbReference type="RefSeq" id="WP_060651000.1">
    <property type="nucleotide sequence ID" value="NZ_AZXY01000002.1"/>
</dbReference>
<evidence type="ECO:0000313" key="4">
    <source>
        <dbReference type="Proteomes" id="UP000053060"/>
    </source>
</evidence>
<sequence>MSGHDDERRLAWAYMSTVAQGASRSLSAAVETEGVLEVAAAIRSGAGLGELSSRYSVRAHLDTAARDLDRLERAGGRLVTPDDDEWPAWQMLGFGTLDTATDAEGPPLALWVWGSRRIDELAERAIGIVGTRAASGYGEHVTAEIAGDLAADGWTVVSGAAFGVDAAAHRAALGVGGTTVAILACGVDRAYPAAHATMLRRISESGLVVSEYPPGTTPARYRFLARNRLIAALSAGTVVVEAGWRSGARNTAAWARRLGRPVMAVPGPVTSAASQGCHRMIREGEARLVGAARDVVEECGPLLAGGDDDRDGLFRRDLDGLSGDMAVVYEALPPSDVCDPAMVAESAGLPIERVRAALPLLELDGLVVMTDGGWRRT</sequence>
<dbReference type="InterPro" id="IPR003488">
    <property type="entry name" value="DprA"/>
</dbReference>
<protein>
    <recommendedName>
        <fullName evidence="2">Smf/DprA SLOG domain-containing protein</fullName>
    </recommendedName>
</protein>
<dbReference type="PANTHER" id="PTHR43022">
    <property type="entry name" value="PROTEIN SMF"/>
    <property type="match status" value="1"/>
</dbReference>
<dbReference type="NCBIfam" id="TIGR00732">
    <property type="entry name" value="dprA"/>
    <property type="match status" value="1"/>
</dbReference>
<dbReference type="SUPFAM" id="SSF102405">
    <property type="entry name" value="MCP/YpsA-like"/>
    <property type="match status" value="1"/>
</dbReference>
<comment type="similarity">
    <text evidence="1">Belongs to the DprA/Smf family.</text>
</comment>
<comment type="caution">
    <text evidence="3">The sequence shown here is derived from an EMBL/GenBank/DDBJ whole genome shotgun (WGS) entry which is preliminary data.</text>
</comment>
<dbReference type="GO" id="GO:0009294">
    <property type="term" value="P:DNA-mediated transformation"/>
    <property type="evidence" value="ECO:0007669"/>
    <property type="project" value="InterPro"/>
</dbReference>
<reference evidence="3 4" key="2">
    <citation type="journal article" date="2016" name="Genome Announc.">
        <title>Draft Genome Sequence of a Versatile Hydrocarbon-Degrading Bacterium, Rhodococcus pyridinivorans Strain KG-16, Collected from Oil Fields in India.</title>
        <authorList>
            <person name="Aggarwal R.K."/>
            <person name="Dawar C."/>
            <person name="Phanindranath R."/>
            <person name="Mutnuri L."/>
            <person name="Dayal A.M."/>
        </authorList>
    </citation>
    <scope>NUCLEOTIDE SEQUENCE [LARGE SCALE GENOMIC DNA]</scope>
    <source>
        <strain evidence="3 4">KG-16</strain>
    </source>
</reference>
<dbReference type="InterPro" id="IPR057666">
    <property type="entry name" value="DrpA_SLOG"/>
</dbReference>
<dbReference type="AlphaFoldDB" id="A0A0V9UNS0"/>
<evidence type="ECO:0000313" key="3">
    <source>
        <dbReference type="EMBL" id="KSZ59646.1"/>
    </source>
</evidence>
<name>A0A0V9UNS0_9NOCA</name>
<accession>A0A0V9UNS0</accession>
<dbReference type="Proteomes" id="UP000053060">
    <property type="component" value="Unassembled WGS sequence"/>
</dbReference>
<organism evidence="3 4">
    <name type="scientific">Rhodococcus pyridinivorans KG-16</name>
    <dbReference type="NCBI Taxonomy" id="1441730"/>
    <lineage>
        <taxon>Bacteria</taxon>
        <taxon>Bacillati</taxon>
        <taxon>Actinomycetota</taxon>
        <taxon>Actinomycetes</taxon>
        <taxon>Mycobacteriales</taxon>
        <taxon>Nocardiaceae</taxon>
        <taxon>Rhodococcus</taxon>
    </lineage>
</organism>
<dbReference type="Gene3D" id="3.40.50.450">
    <property type="match status" value="1"/>
</dbReference>